<organism evidence="1 2">
    <name type="scientific">Pontibacter populi</name>
    <dbReference type="NCBI Taxonomy" id="890055"/>
    <lineage>
        <taxon>Bacteria</taxon>
        <taxon>Pseudomonadati</taxon>
        <taxon>Bacteroidota</taxon>
        <taxon>Cytophagia</taxon>
        <taxon>Cytophagales</taxon>
        <taxon>Hymenobacteraceae</taxon>
        <taxon>Pontibacter</taxon>
    </lineage>
</organism>
<comment type="caution">
    <text evidence="1">The sequence shown here is derived from an EMBL/GenBank/DDBJ whole genome shotgun (WGS) entry which is preliminary data.</text>
</comment>
<dbReference type="Pfam" id="PF22000">
    <property type="entry name" value="DUF6929"/>
    <property type="match status" value="1"/>
</dbReference>
<keyword evidence="2" id="KW-1185">Reference proteome</keyword>
<name>A0ABS6XEN8_9BACT</name>
<sequence>MEEKKGTEKTDAETITAVVTGKTFYDNIPSGSGIETAPEGYYIIGDDSPFLYLVGKDFTFTEKYALFDTSDFKNGRIPKPLKPDLESLATINYKNKNYLLTLGSGSSEARNLGYLIELPIVAGKAVVKQFSFRKLMDALQQDTTVVGEELLNIEGLAISDENVYLLQRALNKAGNVVLTIKVSDFTAFLFEDKPLPAPTATFFRLPTLQHYQAGFSGAFILDDKLFFTASIESAPNAILDGEVLGSYIGYIPLADLTETIAAGKTIVAKAAKVTDNKGKTYTGKIESLVVEKADKPGNYRVIAISDDDQGHSELLEVEFIVK</sequence>
<dbReference type="Proteomes" id="UP000774935">
    <property type="component" value="Unassembled WGS sequence"/>
</dbReference>
<protein>
    <submittedName>
        <fullName evidence="1">Uncharacterized protein</fullName>
    </submittedName>
</protein>
<gene>
    <name evidence="1" type="ORF">KYK27_14970</name>
</gene>
<accession>A0ABS6XEN8</accession>
<dbReference type="EMBL" id="JAHWXQ010000004">
    <property type="protein sequence ID" value="MBW3366362.1"/>
    <property type="molecule type" value="Genomic_DNA"/>
</dbReference>
<dbReference type="InterPro" id="IPR053851">
    <property type="entry name" value="DUF6929"/>
</dbReference>
<evidence type="ECO:0000313" key="1">
    <source>
        <dbReference type="EMBL" id="MBW3366362.1"/>
    </source>
</evidence>
<evidence type="ECO:0000313" key="2">
    <source>
        <dbReference type="Proteomes" id="UP000774935"/>
    </source>
</evidence>
<proteinExistence type="predicted"/>
<dbReference type="RefSeq" id="WP_199110982.1">
    <property type="nucleotide sequence ID" value="NZ_JAHWXQ010000004.1"/>
</dbReference>
<reference evidence="1 2" key="1">
    <citation type="submission" date="2021-07" db="EMBL/GenBank/DDBJ databases">
        <authorList>
            <person name="Kim M.K."/>
        </authorList>
    </citation>
    <scope>NUCLEOTIDE SEQUENCE [LARGE SCALE GENOMIC DNA]</scope>
    <source>
        <strain evidence="1 2">HLY7-15</strain>
    </source>
</reference>